<feature type="non-terminal residue" evidence="1">
    <location>
        <position position="912"/>
    </location>
</feature>
<dbReference type="Proteomes" id="UP000789920">
    <property type="component" value="Unassembled WGS sequence"/>
</dbReference>
<feature type="non-terminal residue" evidence="1">
    <location>
        <position position="1"/>
    </location>
</feature>
<keyword evidence="2" id="KW-1185">Reference proteome</keyword>
<reference evidence="1" key="1">
    <citation type="submission" date="2021-06" db="EMBL/GenBank/DDBJ databases">
        <authorList>
            <person name="Kallberg Y."/>
            <person name="Tangrot J."/>
            <person name="Rosling A."/>
        </authorList>
    </citation>
    <scope>NUCLEOTIDE SEQUENCE</scope>
    <source>
        <strain evidence="1">MA461A</strain>
    </source>
</reference>
<comment type="caution">
    <text evidence="1">The sequence shown here is derived from an EMBL/GenBank/DDBJ whole genome shotgun (WGS) entry which is preliminary data.</text>
</comment>
<name>A0ACA9PLK8_9GLOM</name>
<accession>A0ACA9PLK8</accession>
<evidence type="ECO:0000313" key="2">
    <source>
        <dbReference type="Proteomes" id="UP000789920"/>
    </source>
</evidence>
<protein>
    <submittedName>
        <fullName evidence="1">2880_t:CDS:1</fullName>
    </submittedName>
</protein>
<gene>
    <name evidence="1" type="ORF">RPERSI_LOCUS10773</name>
</gene>
<dbReference type="EMBL" id="CAJVQC010021634">
    <property type="protein sequence ID" value="CAG8714330.1"/>
    <property type="molecule type" value="Genomic_DNA"/>
</dbReference>
<evidence type="ECO:0000313" key="1">
    <source>
        <dbReference type="EMBL" id="CAG8714330.1"/>
    </source>
</evidence>
<proteinExistence type="predicted"/>
<organism evidence="1 2">
    <name type="scientific">Racocetra persica</name>
    <dbReference type="NCBI Taxonomy" id="160502"/>
    <lineage>
        <taxon>Eukaryota</taxon>
        <taxon>Fungi</taxon>
        <taxon>Fungi incertae sedis</taxon>
        <taxon>Mucoromycota</taxon>
        <taxon>Glomeromycotina</taxon>
        <taxon>Glomeromycetes</taxon>
        <taxon>Diversisporales</taxon>
        <taxon>Gigasporaceae</taxon>
        <taxon>Racocetra</taxon>
    </lineage>
</organism>
<sequence>LVCCPTSSGKTFISFYAMEKVLREDDDGILVYVSPTKALVNQVTAEVYGRFEKNYAKGGKTVWGIRTREYNENHDKCQILVTVPEMLEILLLSPSNVKWVSRIRRIILDEVHCIGEMDGGSTWESLLLLAQCPILALSATIGNPEPLSRWIEKIQTTRGYETKLIKTTKRFSDLQKYVFIPKFPLLPLIETTVKPKEELRQDCLISIHPFSAISSVVIAESGIPADLKLLPSHCIELWDAMNRVHENDPDLQKINPDKYFKDIGYIVKDNADKFETDIKELFISWTKNKPQMAKTVIENLGDDIKKRFDKLESTAKIDNEKLDIYDESFFKIAIIPLLCELSAQDKLPAILFNFDRNNCTHLAIHILEELESAEKQKKSNDPTFEAKLKDAIAQKEKYEKELKQKRDAKKRKDDDDKLELPMPDIFDWEAHDPDFTFVNPKYRMPSDEFQELINTFKHKMTGPLSKLLDALERGIGVHHAGLPKKYLGAVEILFRKRHLSVVIATGTLALGINMPCRTTVFVGDSTYLTPLQYRQMSGRSGRRGYDPIGHVVFFGITLTKIKRLLTSALPAISGHFPLTTSLVLRMFILLNNSEDKDYSEKAVSGLFGDSFFCLGKEHLSGQIKHHLRFSIEYLRRENILDEKGDPINLSGMISHLYYTEPSNFAMAALFKHGVFHKICSEIKTNPIGMMENLMLILSHLFNRKKLRTVDRSFYNEILKKYPSKIFLEKPPKEIREILKQHNERILEIYTDYVIAFTRQNLTNLGPDNQLPLSKFEFPPKQLEENIQQEWDLTTNLNSMAIPFSARSPFIAMCGSIGDKFLNIEDLCEHIHHKIYLDLHNIPYIKLNENLNAYLMDFFSHGQEKTLHLANGIRPGEVWQCLKDFDFVLQTIVTSLEVRKVEDEADVLNGFKM</sequence>